<dbReference type="InterPro" id="IPR051053">
    <property type="entry name" value="ECH/Chromodomain_protein"/>
</dbReference>
<reference evidence="3" key="1">
    <citation type="journal article" date="2019" name="Int. J. Syst. Evol. Microbiol.">
        <title>The Global Catalogue of Microorganisms (GCM) 10K type strain sequencing project: providing services to taxonomists for standard genome sequencing and annotation.</title>
        <authorList>
            <consortium name="The Broad Institute Genomics Platform"/>
            <consortium name="The Broad Institute Genome Sequencing Center for Infectious Disease"/>
            <person name="Wu L."/>
            <person name="Ma J."/>
        </authorList>
    </citation>
    <scope>NUCLEOTIDE SEQUENCE [LARGE SCALE GENOMIC DNA]</scope>
    <source>
        <strain evidence="3">JCM 17304</strain>
    </source>
</reference>
<gene>
    <name evidence="2" type="ORF">GCM10022414_09390</name>
</gene>
<dbReference type="CDD" id="cd06558">
    <property type="entry name" value="crotonase-like"/>
    <property type="match status" value="1"/>
</dbReference>
<keyword evidence="3" id="KW-1185">Reference proteome</keyword>
<dbReference type="PANTHER" id="PTHR43684">
    <property type="match status" value="1"/>
</dbReference>
<evidence type="ECO:0000313" key="3">
    <source>
        <dbReference type="Proteomes" id="UP001500392"/>
    </source>
</evidence>
<protein>
    <submittedName>
        <fullName evidence="2">Enoyl-CoA hydratase-related protein</fullName>
    </submittedName>
</protein>
<comment type="similarity">
    <text evidence="1">Belongs to the enoyl-CoA hydratase/isomerase family.</text>
</comment>
<dbReference type="InterPro" id="IPR014748">
    <property type="entry name" value="Enoyl-CoA_hydra_C"/>
</dbReference>
<dbReference type="RefSeq" id="WP_344932870.1">
    <property type="nucleotide sequence ID" value="NZ_BAABDM010000001.1"/>
</dbReference>
<evidence type="ECO:0000256" key="1">
    <source>
        <dbReference type="ARBA" id="ARBA00005254"/>
    </source>
</evidence>
<dbReference type="SUPFAM" id="SSF52096">
    <property type="entry name" value="ClpP/crotonase"/>
    <property type="match status" value="1"/>
</dbReference>
<sequence length="263" mass="28134">MHEYKNLLWEQADGVATITLNRPDVANSLNVELARELMLAAIRCDEDKDIRAVILTASGKMFCAGGDVMSFQNAGDKVGMLLKEITTYLHAASARFARMSAPLIVAVNGTAAGAGFSLAIAGDLVLAAEHAKFTMAYTGIGASPDGSSTHYLPRLIGLRRSQELMFTNRVLSAAEALDWGMLTKVVSADALLTEAQALARKMADGPSLAHGEIKSLLLASYSNTLETQLELESRGIAKCVGSEQGTEGLKAFKEKRKPDFNRA</sequence>
<organism evidence="2 3">
    <name type="scientific">Zhongshania borealis</name>
    <dbReference type="NCBI Taxonomy" id="889488"/>
    <lineage>
        <taxon>Bacteria</taxon>
        <taxon>Pseudomonadati</taxon>
        <taxon>Pseudomonadota</taxon>
        <taxon>Gammaproteobacteria</taxon>
        <taxon>Cellvibrionales</taxon>
        <taxon>Spongiibacteraceae</taxon>
        <taxon>Zhongshania</taxon>
    </lineage>
</organism>
<dbReference type="Pfam" id="PF00378">
    <property type="entry name" value="ECH_1"/>
    <property type="match status" value="1"/>
</dbReference>
<proteinExistence type="inferred from homology"/>
<name>A0ABP7WIX5_9GAMM</name>
<comment type="caution">
    <text evidence="2">The sequence shown here is derived from an EMBL/GenBank/DDBJ whole genome shotgun (WGS) entry which is preliminary data.</text>
</comment>
<dbReference type="InterPro" id="IPR029045">
    <property type="entry name" value="ClpP/crotonase-like_dom_sf"/>
</dbReference>
<dbReference type="InterPro" id="IPR001753">
    <property type="entry name" value="Enoyl-CoA_hydra/iso"/>
</dbReference>
<dbReference type="Proteomes" id="UP001500392">
    <property type="component" value="Unassembled WGS sequence"/>
</dbReference>
<dbReference type="Gene3D" id="3.90.226.10">
    <property type="entry name" value="2-enoyl-CoA Hydratase, Chain A, domain 1"/>
    <property type="match status" value="1"/>
</dbReference>
<evidence type="ECO:0000313" key="2">
    <source>
        <dbReference type="EMBL" id="GAA4088668.1"/>
    </source>
</evidence>
<dbReference type="PANTHER" id="PTHR43684:SF4">
    <property type="entry name" value="ENOYL-COA HYDRATASE_ISOMERASE FAMILY PROTEIN (AFU_ORTHOLOGUE AFUA_1G01890)"/>
    <property type="match status" value="1"/>
</dbReference>
<accession>A0ABP7WIX5</accession>
<dbReference type="Gene3D" id="1.10.12.10">
    <property type="entry name" value="Lyase 2-enoyl-coa Hydratase, Chain A, domain 2"/>
    <property type="match status" value="1"/>
</dbReference>
<dbReference type="EMBL" id="BAABDM010000001">
    <property type="protein sequence ID" value="GAA4088668.1"/>
    <property type="molecule type" value="Genomic_DNA"/>
</dbReference>